<protein>
    <submittedName>
        <fullName evidence="1">GxxExxY protein</fullName>
    </submittedName>
</protein>
<dbReference type="Proteomes" id="UP001155182">
    <property type="component" value="Unassembled WGS sequence"/>
</dbReference>
<dbReference type="NCBIfam" id="TIGR04256">
    <property type="entry name" value="GxxExxY"/>
    <property type="match status" value="1"/>
</dbReference>
<evidence type="ECO:0000313" key="1">
    <source>
        <dbReference type="EMBL" id="MCO4293335.1"/>
    </source>
</evidence>
<evidence type="ECO:0000313" key="2">
    <source>
        <dbReference type="Proteomes" id="UP001155182"/>
    </source>
</evidence>
<dbReference type="Gene3D" id="3.90.320.10">
    <property type="match status" value="1"/>
</dbReference>
<dbReference type="RefSeq" id="WP_252587893.1">
    <property type="nucleotide sequence ID" value="NZ_JAMWYS010000035.1"/>
</dbReference>
<organism evidence="1 2">
    <name type="scientific">Solitalea agri</name>
    <dbReference type="NCBI Taxonomy" id="2953739"/>
    <lineage>
        <taxon>Bacteria</taxon>
        <taxon>Pseudomonadati</taxon>
        <taxon>Bacteroidota</taxon>
        <taxon>Sphingobacteriia</taxon>
        <taxon>Sphingobacteriales</taxon>
        <taxon>Sphingobacteriaceae</taxon>
        <taxon>Solitalea</taxon>
    </lineage>
</organism>
<comment type="caution">
    <text evidence="1">The sequence shown here is derived from an EMBL/GenBank/DDBJ whole genome shotgun (WGS) entry which is preliminary data.</text>
</comment>
<dbReference type="Pfam" id="PF13366">
    <property type="entry name" value="PDDEXK_3"/>
    <property type="match status" value="1"/>
</dbReference>
<gene>
    <name evidence="1" type="ORF">NF867_10710</name>
</gene>
<reference evidence="1" key="1">
    <citation type="submission" date="2022-06" db="EMBL/GenBank/DDBJ databases">
        <title>Solitalea sp. MAHUQ-68 isolated from rhizospheric soil.</title>
        <authorList>
            <person name="Huq M.A."/>
        </authorList>
    </citation>
    <scope>NUCLEOTIDE SEQUENCE</scope>
    <source>
        <strain evidence="1">MAHUQ-68</strain>
    </source>
</reference>
<keyword evidence="2" id="KW-1185">Reference proteome</keyword>
<name>A0A9X2JDV4_9SPHI</name>
<dbReference type="InterPro" id="IPR011604">
    <property type="entry name" value="PDDEXK-like_dom_sf"/>
</dbReference>
<dbReference type="AlphaFoldDB" id="A0A9X2JDV4"/>
<dbReference type="InterPro" id="IPR026350">
    <property type="entry name" value="GxxExxY"/>
</dbReference>
<accession>A0A9X2JDV4</accession>
<sequence>MNTIIYLFSMSENEISYLIRGAIFSVFNNLGPGLLESAYETALAYELKKMGLDVKAQCALPLIYDGIKLDAGYRIDLLINNLVVVEIKSVENLAEVHHKQLITYLKLSEKKLGLLVNFNCVDISKSIFRKVNGL</sequence>
<proteinExistence type="predicted"/>
<dbReference type="EMBL" id="JAMWYS010000035">
    <property type="protein sequence ID" value="MCO4293335.1"/>
    <property type="molecule type" value="Genomic_DNA"/>
</dbReference>